<dbReference type="CDD" id="cd00207">
    <property type="entry name" value="fer2"/>
    <property type="match status" value="1"/>
</dbReference>
<feature type="domain" description="2Fe-2S ferredoxin-type" evidence="6">
    <location>
        <begin position="7"/>
        <end position="83"/>
    </location>
</feature>
<proteinExistence type="predicted"/>
<dbReference type="SUPFAM" id="SSF54292">
    <property type="entry name" value="2Fe-2S ferredoxin-like"/>
    <property type="match status" value="1"/>
</dbReference>
<comment type="caution">
    <text evidence="7">The sequence shown here is derived from an EMBL/GenBank/DDBJ whole genome shotgun (WGS) entry which is preliminary data.</text>
</comment>
<keyword evidence="3" id="KW-0560">Oxidoreductase</keyword>
<dbReference type="AlphaFoldDB" id="A0A364NV94"/>
<dbReference type="InterPro" id="IPR012675">
    <property type="entry name" value="Beta-grasp_dom_sf"/>
</dbReference>
<dbReference type="Gene3D" id="3.10.20.30">
    <property type="match status" value="1"/>
</dbReference>
<dbReference type="GO" id="GO:0051537">
    <property type="term" value="F:2 iron, 2 sulfur cluster binding"/>
    <property type="evidence" value="ECO:0007669"/>
    <property type="project" value="UniProtKB-KW"/>
</dbReference>
<organism evidence="7 8">
    <name type="scientific">Paramagnetospirillum kuznetsovii</name>
    <dbReference type="NCBI Taxonomy" id="2053833"/>
    <lineage>
        <taxon>Bacteria</taxon>
        <taxon>Pseudomonadati</taxon>
        <taxon>Pseudomonadota</taxon>
        <taxon>Alphaproteobacteria</taxon>
        <taxon>Rhodospirillales</taxon>
        <taxon>Magnetospirillaceae</taxon>
        <taxon>Paramagnetospirillum</taxon>
    </lineage>
</organism>
<dbReference type="PANTHER" id="PTHR44379:SF6">
    <property type="entry name" value="BLR6046 PROTEIN"/>
    <property type="match status" value="1"/>
</dbReference>
<sequence>MNKKAAAGIALAVNGQKRTVAGDPNRPLLYVLRNDLGLTGAKFGCGKGQCGACSVLMNNEAVRSCQVTLAQAAGKSITTLEGLGDIKTPHPVQAAFIAEQAAQCGYCANGMVMATVALLARTPEPSLDEAKQALAGNLCRCGTHRRILRAVMRASGRAQP</sequence>
<gene>
    <name evidence="7" type="ORF">CU669_15935</name>
</gene>
<evidence type="ECO:0000256" key="1">
    <source>
        <dbReference type="ARBA" id="ARBA00022714"/>
    </source>
</evidence>
<evidence type="ECO:0000256" key="4">
    <source>
        <dbReference type="ARBA" id="ARBA00023004"/>
    </source>
</evidence>
<keyword evidence="2" id="KW-0479">Metal-binding</keyword>
<evidence type="ECO:0000256" key="3">
    <source>
        <dbReference type="ARBA" id="ARBA00023002"/>
    </source>
</evidence>
<keyword evidence="5" id="KW-0411">Iron-sulfur</keyword>
<keyword evidence="4" id="KW-0408">Iron</keyword>
<dbReference type="PROSITE" id="PS51085">
    <property type="entry name" value="2FE2S_FER_2"/>
    <property type="match status" value="1"/>
</dbReference>
<evidence type="ECO:0000256" key="2">
    <source>
        <dbReference type="ARBA" id="ARBA00022723"/>
    </source>
</evidence>
<dbReference type="InterPro" id="IPR001041">
    <property type="entry name" value="2Fe-2S_ferredoxin-type"/>
</dbReference>
<dbReference type="InterPro" id="IPR006058">
    <property type="entry name" value="2Fe2S_fd_BS"/>
</dbReference>
<accession>A0A364NV94</accession>
<dbReference type="Pfam" id="PF00111">
    <property type="entry name" value="Fer2"/>
    <property type="match status" value="1"/>
</dbReference>
<reference evidence="7 8" key="1">
    <citation type="submission" date="2017-11" db="EMBL/GenBank/DDBJ databases">
        <title>Draft genome sequence of magnetotactic bacterium Magnetospirillum kuznetsovii LBB-42.</title>
        <authorList>
            <person name="Grouzdev D.S."/>
            <person name="Rysina M.S."/>
            <person name="Baslerov R.V."/>
            <person name="Koziaeva V."/>
        </authorList>
    </citation>
    <scope>NUCLEOTIDE SEQUENCE [LARGE SCALE GENOMIC DNA]</scope>
    <source>
        <strain evidence="7 8">LBB-42</strain>
    </source>
</reference>
<evidence type="ECO:0000313" key="7">
    <source>
        <dbReference type="EMBL" id="RAU20920.1"/>
    </source>
</evidence>
<evidence type="ECO:0000313" key="8">
    <source>
        <dbReference type="Proteomes" id="UP000251075"/>
    </source>
</evidence>
<dbReference type="EMBL" id="PGTO01000015">
    <property type="protein sequence ID" value="RAU20920.1"/>
    <property type="molecule type" value="Genomic_DNA"/>
</dbReference>
<dbReference type="SUPFAM" id="SSF47741">
    <property type="entry name" value="CO dehydrogenase ISP C-domain like"/>
    <property type="match status" value="1"/>
</dbReference>
<dbReference type="GO" id="GO:0016491">
    <property type="term" value="F:oxidoreductase activity"/>
    <property type="evidence" value="ECO:0007669"/>
    <property type="project" value="UniProtKB-KW"/>
</dbReference>
<dbReference type="InterPro" id="IPR036884">
    <property type="entry name" value="2Fe-2S-bd_dom_sf"/>
</dbReference>
<dbReference type="Gene3D" id="1.10.150.120">
    <property type="entry name" value="[2Fe-2S]-binding domain"/>
    <property type="match status" value="1"/>
</dbReference>
<evidence type="ECO:0000256" key="5">
    <source>
        <dbReference type="ARBA" id="ARBA00023014"/>
    </source>
</evidence>
<name>A0A364NV94_9PROT</name>
<protein>
    <submittedName>
        <fullName evidence="7">(2Fe-2S)-binding protein</fullName>
    </submittedName>
</protein>
<dbReference type="InterPro" id="IPR051452">
    <property type="entry name" value="Diverse_Oxidoreductases"/>
</dbReference>
<dbReference type="GO" id="GO:0046872">
    <property type="term" value="F:metal ion binding"/>
    <property type="evidence" value="ECO:0007669"/>
    <property type="project" value="UniProtKB-KW"/>
</dbReference>
<dbReference type="InterPro" id="IPR036010">
    <property type="entry name" value="2Fe-2S_ferredoxin-like_sf"/>
</dbReference>
<dbReference type="InterPro" id="IPR002888">
    <property type="entry name" value="2Fe-2S-bd"/>
</dbReference>
<dbReference type="Pfam" id="PF01799">
    <property type="entry name" value="Fer2_2"/>
    <property type="match status" value="1"/>
</dbReference>
<dbReference type="PANTHER" id="PTHR44379">
    <property type="entry name" value="OXIDOREDUCTASE WITH IRON-SULFUR SUBUNIT"/>
    <property type="match status" value="1"/>
</dbReference>
<evidence type="ECO:0000259" key="6">
    <source>
        <dbReference type="PROSITE" id="PS51085"/>
    </source>
</evidence>
<keyword evidence="8" id="KW-1185">Reference proteome</keyword>
<dbReference type="Proteomes" id="UP000251075">
    <property type="component" value="Unassembled WGS sequence"/>
</dbReference>
<keyword evidence="1" id="KW-0001">2Fe-2S</keyword>
<dbReference type="PROSITE" id="PS00197">
    <property type="entry name" value="2FE2S_FER_1"/>
    <property type="match status" value="1"/>
</dbReference>
<dbReference type="OrthoDB" id="7375656at2"/>